<dbReference type="HOGENOM" id="CLU_1565565_0_0_1"/>
<evidence type="ECO:0000313" key="1">
    <source>
        <dbReference type="EnsemblPlants" id="Solyc10g044620.1.1"/>
    </source>
</evidence>
<dbReference type="EnsemblPlants" id="Solyc10g044620.1.1">
    <property type="protein sequence ID" value="Solyc10g044620.1.1"/>
    <property type="gene ID" value="Solyc10g044620.1"/>
</dbReference>
<evidence type="ECO:0000313" key="2">
    <source>
        <dbReference type="Proteomes" id="UP000004994"/>
    </source>
</evidence>
<reference evidence="1" key="2">
    <citation type="submission" date="2015-06" db="UniProtKB">
        <authorList>
            <consortium name="EnsemblPlants"/>
        </authorList>
    </citation>
    <scope>IDENTIFICATION</scope>
    <source>
        <strain evidence="1">cv. Heinz 1706</strain>
    </source>
</reference>
<keyword evidence="2" id="KW-1185">Reference proteome</keyword>
<reference evidence="1" key="1">
    <citation type="journal article" date="2012" name="Nature">
        <title>The tomato genome sequence provides insights into fleshy fruit evolution.</title>
        <authorList>
            <consortium name="Tomato Genome Consortium"/>
        </authorList>
    </citation>
    <scope>NUCLEOTIDE SEQUENCE [LARGE SCALE GENOMIC DNA]</scope>
    <source>
        <strain evidence="1">cv. Heinz 1706</strain>
    </source>
</reference>
<organism evidence="1">
    <name type="scientific">Solanum lycopersicum</name>
    <name type="common">Tomato</name>
    <name type="synonym">Lycopersicon esculentum</name>
    <dbReference type="NCBI Taxonomy" id="4081"/>
    <lineage>
        <taxon>Eukaryota</taxon>
        <taxon>Viridiplantae</taxon>
        <taxon>Streptophyta</taxon>
        <taxon>Embryophyta</taxon>
        <taxon>Tracheophyta</taxon>
        <taxon>Spermatophyta</taxon>
        <taxon>Magnoliopsida</taxon>
        <taxon>eudicotyledons</taxon>
        <taxon>Gunneridae</taxon>
        <taxon>Pentapetalae</taxon>
        <taxon>asterids</taxon>
        <taxon>lamiids</taxon>
        <taxon>Solanales</taxon>
        <taxon>Solanaceae</taxon>
        <taxon>Solanoideae</taxon>
        <taxon>Solaneae</taxon>
        <taxon>Solanum</taxon>
        <taxon>Solanum subgen. Lycopersicon</taxon>
    </lineage>
</organism>
<proteinExistence type="predicted"/>
<dbReference type="InParanoid" id="K4CZI4"/>
<sequence length="171" mass="18746">MIVGSNMSKILMETAERLVKSAIIAALLKLLLSVTSVIMTLRESTSVILAKIASVVLAQQMILPLNLTSPVIQFHLLKELMQSLYVLMPQRSEEMHLNTLINIVSSSSTTDDKSATTIGILSNIPMATANLRGTVLKGKLRNPLGVLEQQLLYTLNKMRDQCPSIMLTESP</sequence>
<dbReference type="PaxDb" id="4081-Solyc10g044620.1.1"/>
<dbReference type="Proteomes" id="UP000004994">
    <property type="component" value="Chromosome 10"/>
</dbReference>
<dbReference type="STRING" id="4081.K4CZI4"/>
<dbReference type="AlphaFoldDB" id="K4CZI4"/>
<dbReference type="Gramene" id="Solyc10g044620.1.1">
    <property type="protein sequence ID" value="Solyc10g044620.1.1"/>
    <property type="gene ID" value="Solyc10g044620.1"/>
</dbReference>
<protein>
    <submittedName>
        <fullName evidence="1">Uncharacterized protein</fullName>
    </submittedName>
</protein>
<name>K4CZI4_SOLLC</name>
<accession>K4CZI4</accession>